<name>A0A026WPU3_OOCBI</name>
<accession>A0A026WPU3</accession>
<sequence>MVEGRADDRSKKSSRREYVIRNRPRHTATDRCRSDSARALSSPLSQHRRTYRIRCKIQLRYFPCRKFIICYSYDTIKIGRSKSLKSLLLKNNEDCSNSNGYTTGFFTVCQEALARRARVVLVRCMLK</sequence>
<dbReference type="Proteomes" id="UP000053097">
    <property type="component" value="Unassembled WGS sequence"/>
</dbReference>
<dbReference type="EMBL" id="KK107135">
    <property type="protein sequence ID" value="EZA58077.1"/>
    <property type="molecule type" value="Genomic_DNA"/>
</dbReference>
<evidence type="ECO:0000313" key="2">
    <source>
        <dbReference type="EMBL" id="EZA58077.1"/>
    </source>
</evidence>
<evidence type="ECO:0000256" key="1">
    <source>
        <dbReference type="SAM" id="MobiDB-lite"/>
    </source>
</evidence>
<feature type="compositionally biased region" description="Basic and acidic residues" evidence="1">
    <location>
        <begin position="1"/>
        <end position="20"/>
    </location>
</feature>
<protein>
    <submittedName>
        <fullName evidence="2">Uncharacterized protein</fullName>
    </submittedName>
</protein>
<feature type="region of interest" description="Disordered" evidence="1">
    <location>
        <begin position="1"/>
        <end position="34"/>
    </location>
</feature>
<gene>
    <name evidence="2" type="ORF">X777_01458</name>
</gene>
<evidence type="ECO:0000313" key="3">
    <source>
        <dbReference type="Proteomes" id="UP000053097"/>
    </source>
</evidence>
<reference evidence="2 3" key="1">
    <citation type="journal article" date="2014" name="Curr. Biol.">
        <title>The genome of the clonal raider ant Cerapachys biroi.</title>
        <authorList>
            <person name="Oxley P.R."/>
            <person name="Ji L."/>
            <person name="Fetter-Pruneda I."/>
            <person name="McKenzie S.K."/>
            <person name="Li C."/>
            <person name="Hu H."/>
            <person name="Zhang G."/>
            <person name="Kronauer D.J."/>
        </authorList>
    </citation>
    <scope>NUCLEOTIDE SEQUENCE [LARGE SCALE GENOMIC DNA]</scope>
</reference>
<keyword evidence="3" id="KW-1185">Reference proteome</keyword>
<proteinExistence type="predicted"/>
<organism evidence="2 3">
    <name type="scientific">Ooceraea biroi</name>
    <name type="common">Clonal raider ant</name>
    <name type="synonym">Cerapachys biroi</name>
    <dbReference type="NCBI Taxonomy" id="2015173"/>
    <lineage>
        <taxon>Eukaryota</taxon>
        <taxon>Metazoa</taxon>
        <taxon>Ecdysozoa</taxon>
        <taxon>Arthropoda</taxon>
        <taxon>Hexapoda</taxon>
        <taxon>Insecta</taxon>
        <taxon>Pterygota</taxon>
        <taxon>Neoptera</taxon>
        <taxon>Endopterygota</taxon>
        <taxon>Hymenoptera</taxon>
        <taxon>Apocrita</taxon>
        <taxon>Aculeata</taxon>
        <taxon>Formicoidea</taxon>
        <taxon>Formicidae</taxon>
        <taxon>Dorylinae</taxon>
        <taxon>Ooceraea</taxon>
    </lineage>
</organism>
<dbReference type="AlphaFoldDB" id="A0A026WPU3"/>